<dbReference type="EMBL" id="CP024699">
    <property type="protein sequence ID" value="ATV58537.1"/>
    <property type="molecule type" value="Genomic_DNA"/>
</dbReference>
<keyword evidence="2 7" id="KW-0238">DNA-binding</keyword>
<dbReference type="SMART" id="SM00411">
    <property type="entry name" value="BHL"/>
    <property type="match status" value="1"/>
</dbReference>
<comment type="similarity">
    <text evidence="3">Belongs to the bacterial histone-like protein family.</text>
</comment>
<dbReference type="EMBL" id="CP024700">
    <property type="protein sequence ID" value="ATV61868.1"/>
    <property type="molecule type" value="Genomic_DNA"/>
</dbReference>
<reference evidence="6" key="5">
    <citation type="submission" date="2017-11" db="EMBL/GenBank/DDBJ databases">
        <authorList>
            <person name="Kook J.-K."/>
            <person name="Park S.-N."/>
            <person name="Lim Y.K."/>
        </authorList>
    </citation>
    <scope>NUCLEOTIDE SEQUENCE</scope>
    <source>
        <strain evidence="6">KCOM 1282</strain>
    </source>
</reference>
<dbReference type="PRINTS" id="PR01727">
    <property type="entry name" value="DNABINDINGHU"/>
</dbReference>
<protein>
    <submittedName>
        <fullName evidence="7">HU family DNA-binding protein</fullName>
    </submittedName>
</protein>
<proteinExistence type="inferred from homology"/>
<dbReference type="Pfam" id="PF00216">
    <property type="entry name" value="Bac_DNA_binding"/>
    <property type="match status" value="1"/>
</dbReference>
<evidence type="ECO:0000256" key="2">
    <source>
        <dbReference type="ARBA" id="ARBA00023125"/>
    </source>
</evidence>
<dbReference type="InterPro" id="IPR000119">
    <property type="entry name" value="Hist_DNA-bd"/>
</dbReference>
<reference evidence="11" key="3">
    <citation type="submission" date="2017-11" db="EMBL/GenBank/DDBJ databases">
        <title>Genome sequencing of Fusobacterium periodonticum KCOM 1282.</title>
        <authorList>
            <person name="Kook J.-K."/>
            <person name="Park S.-N."/>
            <person name="Lim Y.K."/>
        </authorList>
    </citation>
    <scope>NUCLEOTIDE SEQUENCE [LARGE SCALE GENOMIC DNA]</scope>
    <source>
        <strain evidence="11">KCOM 1282</strain>
    </source>
</reference>
<evidence type="ECO:0000313" key="6">
    <source>
        <dbReference type="EMBL" id="ATV65919.1"/>
    </source>
</evidence>
<dbReference type="PANTHER" id="PTHR33175:SF3">
    <property type="entry name" value="DNA-BINDING PROTEIN HU-BETA"/>
    <property type="match status" value="1"/>
</dbReference>
<keyword evidence="8" id="KW-1185">Reference proteome</keyword>
<dbReference type="Proteomes" id="UP000230781">
    <property type="component" value="Chromosome"/>
</dbReference>
<dbReference type="GeneID" id="78420047"/>
<organism evidence="7 10">
    <name type="scientific">Fusobacterium pseudoperiodonticum</name>
    <dbReference type="NCBI Taxonomy" id="2663009"/>
    <lineage>
        <taxon>Bacteria</taxon>
        <taxon>Fusobacteriati</taxon>
        <taxon>Fusobacteriota</taxon>
        <taxon>Fusobacteriia</taxon>
        <taxon>Fusobacteriales</taxon>
        <taxon>Fusobacteriaceae</taxon>
        <taxon>Fusobacterium</taxon>
    </lineage>
</organism>
<name>A0A2G9EA03_9FUSO</name>
<evidence type="ECO:0000313" key="10">
    <source>
        <dbReference type="Proteomes" id="UP000230781"/>
    </source>
</evidence>
<dbReference type="PANTHER" id="PTHR33175">
    <property type="entry name" value="DNA-BINDING PROTEIN HU"/>
    <property type="match status" value="1"/>
</dbReference>
<dbReference type="GO" id="GO:0005829">
    <property type="term" value="C:cytosol"/>
    <property type="evidence" value="ECO:0007669"/>
    <property type="project" value="TreeGrafter"/>
</dbReference>
<evidence type="ECO:0000313" key="8">
    <source>
        <dbReference type="Proteomes" id="UP000228552"/>
    </source>
</evidence>
<reference evidence="6" key="6">
    <citation type="journal article" date="2019" name="Curr. Microbiol.">
        <title>Fusobacterium pseudoperiodonticum sp. nov., Isolated from the Human Oral Cavity.</title>
        <authorList>
            <person name="Park S.N."/>
            <person name="Lim Y.K."/>
            <person name="Shin J.H."/>
            <person name="Kim H.S."/>
            <person name="Jo E."/>
            <person name="Lee W.P."/>
            <person name="Shin Y."/>
            <person name="Paek J."/>
            <person name="Chang Y.H."/>
            <person name="Kim H."/>
            <person name="Kook J.K."/>
        </authorList>
    </citation>
    <scope>NUCLEOTIDE SEQUENCE</scope>
    <source>
        <strain evidence="6">KCOM 1282</strain>
    </source>
</reference>
<keyword evidence="1" id="KW-0226">DNA condensation</keyword>
<dbReference type="Proteomes" id="UP000231749">
    <property type="component" value="Chromosome"/>
</dbReference>
<dbReference type="AlphaFoldDB" id="A0A2G9EA03"/>
<sequence>MTKKEFAKLLFEKGVFTTRTEAEKKVDIIFETMEKTLLDGEDISIINWGKLEVVERAPRLGRNPKTGEEVNIGERKSVKFRPGKAFLEKLNK</sequence>
<dbReference type="Gene3D" id="4.10.520.10">
    <property type="entry name" value="IHF-like DNA-binding proteins"/>
    <property type="match status" value="1"/>
</dbReference>
<evidence type="ECO:0000313" key="4">
    <source>
        <dbReference type="EMBL" id="ATV58537.1"/>
    </source>
</evidence>
<dbReference type="GO" id="GO:0003677">
    <property type="term" value="F:DNA binding"/>
    <property type="evidence" value="ECO:0007669"/>
    <property type="project" value="UniProtKB-KW"/>
</dbReference>
<evidence type="ECO:0000313" key="9">
    <source>
        <dbReference type="Proteomes" id="UP000230056"/>
    </source>
</evidence>
<accession>A0A2G9EA03</accession>
<dbReference type="CDD" id="cd13831">
    <property type="entry name" value="HU"/>
    <property type="match status" value="1"/>
</dbReference>
<dbReference type="Proteomes" id="UP000228552">
    <property type="component" value="Chromosome"/>
</dbReference>
<evidence type="ECO:0000256" key="3">
    <source>
        <dbReference type="RuleBase" id="RU003939"/>
    </source>
</evidence>
<dbReference type="GO" id="GO:0030527">
    <property type="term" value="F:structural constituent of chromatin"/>
    <property type="evidence" value="ECO:0007669"/>
    <property type="project" value="InterPro"/>
</dbReference>
<reference evidence="7 10" key="4">
    <citation type="submission" date="2017-11" db="EMBL/GenBank/DDBJ databases">
        <title>Genome sequencing of Fusobacterium periodonticum KCOM 2555.</title>
        <authorList>
            <person name="Kook J.-K."/>
            <person name="Park S.-N."/>
            <person name="Lim Y.K."/>
        </authorList>
    </citation>
    <scope>NUCLEOTIDE SEQUENCE [LARGE SCALE GENOMIC DNA]</scope>
    <source>
        <strain evidence="7 10">KCOM 2555</strain>
    </source>
</reference>
<evidence type="ECO:0000256" key="1">
    <source>
        <dbReference type="ARBA" id="ARBA00023067"/>
    </source>
</evidence>
<dbReference type="SUPFAM" id="SSF47729">
    <property type="entry name" value="IHF-like DNA-binding proteins"/>
    <property type="match status" value="1"/>
</dbReference>
<reference evidence="4 9" key="1">
    <citation type="submission" date="2017-11" db="EMBL/GenBank/DDBJ databases">
        <title>Genome sequencing of Fusobacterium periodonticum KCOM 1261.</title>
        <authorList>
            <person name="Kook J.-K."/>
            <person name="Park S.-N."/>
            <person name="Lim Y.K."/>
        </authorList>
    </citation>
    <scope>NUCLEOTIDE SEQUENCE [LARGE SCALE GENOMIC DNA]</scope>
    <source>
        <strain evidence="4 9">KCOM 1261</strain>
    </source>
</reference>
<dbReference type="EMBL" id="CP024704">
    <property type="protein sequence ID" value="ATV70527.1"/>
    <property type="molecule type" value="Genomic_DNA"/>
</dbReference>
<dbReference type="GO" id="GO:0030261">
    <property type="term" value="P:chromosome condensation"/>
    <property type="evidence" value="ECO:0007669"/>
    <property type="project" value="UniProtKB-KW"/>
</dbReference>
<dbReference type="RefSeq" id="WP_005966535.1">
    <property type="nucleotide sequence ID" value="NZ_CAURXN010000002.1"/>
</dbReference>
<gene>
    <name evidence="4" type="ORF">CTM72_01515</name>
    <name evidence="5" type="ORF">CTM74_08525</name>
    <name evidence="6" type="ORF">CTM86_04585</name>
    <name evidence="7" type="ORF">CTM98_07630</name>
</gene>
<dbReference type="InterPro" id="IPR010992">
    <property type="entry name" value="IHF-like_DNA-bd_dom_sf"/>
</dbReference>
<reference evidence="5 8" key="2">
    <citation type="submission" date="2017-11" db="EMBL/GenBank/DDBJ databases">
        <title>Genome sequencing of Fusobacterium periodonticum KCOM 1263.</title>
        <authorList>
            <person name="Kook J.-K."/>
            <person name="Park S.-N."/>
            <person name="Lim Y.K."/>
        </authorList>
    </citation>
    <scope>NUCLEOTIDE SEQUENCE [LARGE SCALE GENOMIC DNA]</scope>
    <source>
        <strain evidence="5 8">KCOM 1263</strain>
    </source>
</reference>
<evidence type="ECO:0000313" key="11">
    <source>
        <dbReference type="Proteomes" id="UP000231749"/>
    </source>
</evidence>
<evidence type="ECO:0000313" key="5">
    <source>
        <dbReference type="EMBL" id="ATV61868.1"/>
    </source>
</evidence>
<evidence type="ECO:0000313" key="7">
    <source>
        <dbReference type="EMBL" id="ATV70527.1"/>
    </source>
</evidence>
<dbReference type="Proteomes" id="UP000230056">
    <property type="component" value="Chromosome"/>
</dbReference>
<dbReference type="EMBL" id="CP024702">
    <property type="protein sequence ID" value="ATV65919.1"/>
    <property type="molecule type" value="Genomic_DNA"/>
</dbReference>